<evidence type="ECO:0000313" key="1">
    <source>
        <dbReference type="EMBL" id="MBC5622945.1"/>
    </source>
</evidence>
<dbReference type="InterPro" id="IPR007351">
    <property type="entry name" value="YjbR"/>
</dbReference>
<organism evidence="1 2">
    <name type="scientific">Butyricimonas hominis</name>
    <dbReference type="NCBI Taxonomy" id="2763032"/>
    <lineage>
        <taxon>Bacteria</taxon>
        <taxon>Pseudomonadati</taxon>
        <taxon>Bacteroidota</taxon>
        <taxon>Bacteroidia</taxon>
        <taxon>Bacteroidales</taxon>
        <taxon>Odoribacteraceae</taxon>
        <taxon>Butyricimonas</taxon>
    </lineage>
</organism>
<protein>
    <submittedName>
        <fullName evidence="1">MmcQ/YjbR family DNA-binding protein</fullName>
    </submittedName>
</protein>
<evidence type="ECO:0000313" key="2">
    <source>
        <dbReference type="Proteomes" id="UP000646484"/>
    </source>
</evidence>
<dbReference type="Proteomes" id="UP000646484">
    <property type="component" value="Unassembled WGS sequence"/>
</dbReference>
<dbReference type="SUPFAM" id="SSF142906">
    <property type="entry name" value="YjbR-like"/>
    <property type="match status" value="1"/>
</dbReference>
<reference evidence="1 2" key="1">
    <citation type="submission" date="2020-08" db="EMBL/GenBank/DDBJ databases">
        <title>Genome public.</title>
        <authorList>
            <person name="Liu C."/>
            <person name="Sun Q."/>
        </authorList>
    </citation>
    <scope>NUCLEOTIDE SEQUENCE [LARGE SCALE GENOMIC DNA]</scope>
    <source>
        <strain evidence="1 2">NSJ-56</strain>
    </source>
</reference>
<proteinExistence type="predicted"/>
<dbReference type="PANTHER" id="PTHR35145">
    <property type="entry name" value="CYTOPLASMIC PROTEIN-RELATED"/>
    <property type="match status" value="1"/>
</dbReference>
<sequence length="119" mass="14237">MNIEEYRDYCLSVKGATECMPFDEYTLVYKIMDKMFTFAPLRTKDGRFWANLKCDPAKSVELMERYEGIFFGFYSDKKYWITVYLESDVPDKLIKELINHSVEEVVKKLPKKKRDEYNA</sequence>
<accession>A0ABR7D636</accession>
<dbReference type="InterPro" id="IPR058532">
    <property type="entry name" value="YjbR/MT2646/Rv2570-like"/>
</dbReference>
<dbReference type="InterPro" id="IPR038056">
    <property type="entry name" value="YjbR-like_sf"/>
</dbReference>
<keyword evidence="2" id="KW-1185">Reference proteome</keyword>
<comment type="caution">
    <text evidence="1">The sequence shown here is derived from an EMBL/GenBank/DDBJ whole genome shotgun (WGS) entry which is preliminary data.</text>
</comment>
<keyword evidence="1" id="KW-0238">DNA-binding</keyword>
<dbReference type="Pfam" id="PF04237">
    <property type="entry name" value="YjbR"/>
    <property type="match status" value="1"/>
</dbReference>
<dbReference type="RefSeq" id="WP_186977854.1">
    <property type="nucleotide sequence ID" value="NZ_JACOOH010000008.1"/>
</dbReference>
<gene>
    <name evidence="1" type="ORF">H8S64_17775</name>
</gene>
<dbReference type="Gene3D" id="3.90.1150.30">
    <property type="match status" value="1"/>
</dbReference>
<dbReference type="PANTHER" id="PTHR35145:SF1">
    <property type="entry name" value="CYTOPLASMIC PROTEIN"/>
    <property type="match status" value="1"/>
</dbReference>
<dbReference type="GO" id="GO:0003677">
    <property type="term" value="F:DNA binding"/>
    <property type="evidence" value="ECO:0007669"/>
    <property type="project" value="UniProtKB-KW"/>
</dbReference>
<dbReference type="EMBL" id="JACOOH010000008">
    <property type="protein sequence ID" value="MBC5622945.1"/>
    <property type="molecule type" value="Genomic_DNA"/>
</dbReference>
<name>A0ABR7D636_9BACT</name>